<feature type="compositionally biased region" description="Polar residues" evidence="10">
    <location>
        <begin position="213"/>
        <end position="223"/>
    </location>
</feature>
<keyword evidence="7 9" id="KW-0862">Zinc</keyword>
<accession>A0A4P9XWV2</accession>
<evidence type="ECO:0000313" key="13">
    <source>
        <dbReference type="Proteomes" id="UP000271241"/>
    </source>
</evidence>
<keyword evidence="5 9" id="KW-0732">Signal</keyword>
<gene>
    <name evidence="12" type="ORF">THASP1DRAFT_12384</name>
</gene>
<evidence type="ECO:0000259" key="11">
    <source>
        <dbReference type="Pfam" id="PF04389"/>
    </source>
</evidence>
<comment type="cofactor">
    <cofactor evidence="1">
        <name>Zn(2+)</name>
        <dbReference type="ChEBI" id="CHEBI:29105"/>
    </cofactor>
</comment>
<dbReference type="EMBL" id="KZ992437">
    <property type="protein sequence ID" value="RKP10784.1"/>
    <property type="molecule type" value="Genomic_DNA"/>
</dbReference>
<dbReference type="PANTHER" id="PTHR12147">
    <property type="entry name" value="METALLOPEPTIDASE M28 FAMILY MEMBER"/>
    <property type="match status" value="1"/>
</dbReference>
<evidence type="ECO:0000313" key="12">
    <source>
        <dbReference type="EMBL" id="RKP10784.1"/>
    </source>
</evidence>
<dbReference type="EC" id="3.4.-.-" evidence="9"/>
<keyword evidence="4 9" id="KW-0479">Metal-binding</keyword>
<reference evidence="13" key="1">
    <citation type="journal article" date="2018" name="Nat. Microbiol.">
        <title>Leveraging single-cell genomics to expand the fungal tree of life.</title>
        <authorList>
            <person name="Ahrendt S.R."/>
            <person name="Quandt C.A."/>
            <person name="Ciobanu D."/>
            <person name="Clum A."/>
            <person name="Salamov A."/>
            <person name="Andreopoulos B."/>
            <person name="Cheng J.F."/>
            <person name="Woyke T."/>
            <person name="Pelin A."/>
            <person name="Henrissat B."/>
            <person name="Reynolds N.K."/>
            <person name="Benny G.L."/>
            <person name="Smith M.E."/>
            <person name="James T.Y."/>
            <person name="Grigoriev I.V."/>
        </authorList>
    </citation>
    <scope>NUCLEOTIDE SEQUENCE [LARGE SCALE GENOMIC DNA]</scope>
    <source>
        <strain evidence="13">RSA 1356</strain>
    </source>
</reference>
<evidence type="ECO:0000256" key="10">
    <source>
        <dbReference type="SAM" id="MobiDB-lite"/>
    </source>
</evidence>
<dbReference type="Proteomes" id="UP000271241">
    <property type="component" value="Unassembled WGS sequence"/>
</dbReference>
<evidence type="ECO:0000256" key="1">
    <source>
        <dbReference type="ARBA" id="ARBA00001947"/>
    </source>
</evidence>
<keyword evidence="13" id="KW-1185">Reference proteome</keyword>
<dbReference type="OrthoDB" id="2214at2759"/>
<dbReference type="InterPro" id="IPR045175">
    <property type="entry name" value="M28_fam"/>
</dbReference>
<feature type="region of interest" description="Disordered" evidence="10">
    <location>
        <begin position="213"/>
        <end position="236"/>
    </location>
</feature>
<keyword evidence="2" id="KW-0031">Aminopeptidase</keyword>
<organism evidence="12 13">
    <name type="scientific">Thamnocephalis sphaerospora</name>
    <dbReference type="NCBI Taxonomy" id="78915"/>
    <lineage>
        <taxon>Eukaryota</taxon>
        <taxon>Fungi</taxon>
        <taxon>Fungi incertae sedis</taxon>
        <taxon>Zoopagomycota</taxon>
        <taxon>Zoopagomycotina</taxon>
        <taxon>Zoopagomycetes</taxon>
        <taxon>Zoopagales</taxon>
        <taxon>Sigmoideomycetaceae</taxon>
        <taxon>Thamnocephalis</taxon>
    </lineage>
</organism>
<keyword evidence="3 9" id="KW-0645">Protease</keyword>
<feature type="signal peptide" evidence="9">
    <location>
        <begin position="1"/>
        <end position="21"/>
    </location>
</feature>
<evidence type="ECO:0000256" key="3">
    <source>
        <dbReference type="ARBA" id="ARBA00022670"/>
    </source>
</evidence>
<dbReference type="AlphaFoldDB" id="A0A4P9XWV2"/>
<evidence type="ECO:0000256" key="8">
    <source>
        <dbReference type="ARBA" id="ARBA00043962"/>
    </source>
</evidence>
<proteinExistence type="inferred from homology"/>
<feature type="chain" id="PRO_5021021054" description="Peptide hydrolase" evidence="9">
    <location>
        <begin position="22"/>
        <end position="403"/>
    </location>
</feature>
<keyword evidence="6 9" id="KW-0378">Hydrolase</keyword>
<evidence type="ECO:0000256" key="9">
    <source>
        <dbReference type="RuleBase" id="RU361240"/>
    </source>
</evidence>
<dbReference type="Pfam" id="PF04389">
    <property type="entry name" value="Peptidase_M28"/>
    <property type="match status" value="1"/>
</dbReference>
<dbReference type="SUPFAM" id="SSF53187">
    <property type="entry name" value="Zn-dependent exopeptidases"/>
    <property type="match status" value="1"/>
</dbReference>
<dbReference type="InterPro" id="IPR007484">
    <property type="entry name" value="Peptidase_M28"/>
</dbReference>
<evidence type="ECO:0000256" key="2">
    <source>
        <dbReference type="ARBA" id="ARBA00022438"/>
    </source>
</evidence>
<dbReference type="PANTHER" id="PTHR12147:SF56">
    <property type="entry name" value="AMINOPEPTIDASE YDR415C-RELATED"/>
    <property type="match status" value="1"/>
</dbReference>
<evidence type="ECO:0000256" key="5">
    <source>
        <dbReference type="ARBA" id="ARBA00022729"/>
    </source>
</evidence>
<dbReference type="STRING" id="78915.A0A4P9XWV2"/>
<comment type="similarity">
    <text evidence="8">Belongs to the peptidase M28 family. M28E subfamily.</text>
</comment>
<name>A0A4P9XWV2_9FUNG</name>
<dbReference type="GO" id="GO:0008235">
    <property type="term" value="F:metalloexopeptidase activity"/>
    <property type="evidence" value="ECO:0007669"/>
    <property type="project" value="InterPro"/>
</dbReference>
<dbReference type="GO" id="GO:0046872">
    <property type="term" value="F:metal ion binding"/>
    <property type="evidence" value="ECO:0007669"/>
    <property type="project" value="UniProtKB-KW"/>
</dbReference>
<sequence length="403" mass="43773">MTYTRALLALFVLAAASSVQSAPAGQDSFGVPLPSGVAKFSPEGFPITNEGTELHLVQTEADVPATWVPEARIWELKQKDVDFMDITLQPNLARNADETRRKQQLPKPKNFAPSLGASQVLNEIQPIIDSTNTELIKSSLTKLTSFYNRYYRSTYGTQSATWLFEEVKRLAGQAKPGLTVTVNQFKHSFNQPSVIARIDGEAGVDETVIIGSHQDSVNSQNRQGRAPGADDDGSGTSSVLEAFRALIASDFKPKRPIEFHWYAGEEAGLLGSQDIAASYQNAGRKVAGMLQLDMTGTPANGRPNEIGFVSDNVNEALTKTVEGLADQVLPGVTHKRFRCGYGCSDHASWTKAGYPSAFPFESAGLSDNRNIHSTADTIDKVNFDHVLRFSKLAIAYAVTLSSQ</sequence>
<evidence type="ECO:0000256" key="6">
    <source>
        <dbReference type="ARBA" id="ARBA00022801"/>
    </source>
</evidence>
<dbReference type="GO" id="GO:0006508">
    <property type="term" value="P:proteolysis"/>
    <property type="evidence" value="ECO:0007669"/>
    <property type="project" value="UniProtKB-KW"/>
</dbReference>
<dbReference type="Gene3D" id="3.40.630.10">
    <property type="entry name" value="Zn peptidases"/>
    <property type="match status" value="1"/>
</dbReference>
<evidence type="ECO:0000256" key="7">
    <source>
        <dbReference type="ARBA" id="ARBA00022833"/>
    </source>
</evidence>
<feature type="domain" description="Peptidase M28" evidence="11">
    <location>
        <begin position="194"/>
        <end position="396"/>
    </location>
</feature>
<dbReference type="GO" id="GO:0004177">
    <property type="term" value="F:aminopeptidase activity"/>
    <property type="evidence" value="ECO:0007669"/>
    <property type="project" value="UniProtKB-KW"/>
</dbReference>
<protein>
    <recommendedName>
        <fullName evidence="9">Peptide hydrolase</fullName>
        <ecNumber evidence="9">3.4.-.-</ecNumber>
    </recommendedName>
</protein>
<evidence type="ECO:0000256" key="4">
    <source>
        <dbReference type="ARBA" id="ARBA00022723"/>
    </source>
</evidence>